<dbReference type="EMBL" id="NHON01000112">
    <property type="protein sequence ID" value="OWJ60797.1"/>
    <property type="molecule type" value="Genomic_DNA"/>
</dbReference>
<dbReference type="PRINTS" id="PR00313">
    <property type="entry name" value="CABNDNGRPT"/>
</dbReference>
<gene>
    <name evidence="6" type="ORF">BWR60_31855</name>
</gene>
<dbReference type="PANTHER" id="PTHR38340:SF1">
    <property type="entry name" value="S-LAYER PROTEIN"/>
    <property type="match status" value="1"/>
</dbReference>
<dbReference type="InterPro" id="IPR013858">
    <property type="entry name" value="Peptidase_M10B_C"/>
</dbReference>
<accession>A0A211Z6R0</accession>
<name>A0A211Z6R0_9PROT</name>
<evidence type="ECO:0000256" key="4">
    <source>
        <dbReference type="ARBA" id="ARBA00022737"/>
    </source>
</evidence>
<dbReference type="SUPFAM" id="SSF51120">
    <property type="entry name" value="beta-Roll"/>
    <property type="match status" value="2"/>
</dbReference>
<comment type="caution">
    <text evidence="6">The sequence shown here is derived from an EMBL/GenBank/DDBJ whole genome shotgun (WGS) entry which is preliminary data.</text>
</comment>
<evidence type="ECO:0000256" key="1">
    <source>
        <dbReference type="ARBA" id="ARBA00001913"/>
    </source>
</evidence>
<evidence type="ECO:0000256" key="3">
    <source>
        <dbReference type="ARBA" id="ARBA00022525"/>
    </source>
</evidence>
<keyword evidence="7" id="KW-1185">Reference proteome</keyword>
<dbReference type="GO" id="GO:0005509">
    <property type="term" value="F:calcium ion binding"/>
    <property type="evidence" value="ECO:0007669"/>
    <property type="project" value="InterPro"/>
</dbReference>
<dbReference type="AlphaFoldDB" id="A0A211Z6R0"/>
<dbReference type="RefSeq" id="WP_088156641.1">
    <property type="nucleotide sequence ID" value="NZ_NHON01000112.1"/>
</dbReference>
<comment type="subcellular location">
    <subcellularLocation>
        <location evidence="2">Secreted</location>
    </subcellularLocation>
</comment>
<evidence type="ECO:0000313" key="7">
    <source>
        <dbReference type="Proteomes" id="UP000196655"/>
    </source>
</evidence>
<dbReference type="GO" id="GO:0005615">
    <property type="term" value="C:extracellular space"/>
    <property type="evidence" value="ECO:0007669"/>
    <property type="project" value="InterPro"/>
</dbReference>
<dbReference type="Pfam" id="PF08548">
    <property type="entry name" value="Peptidase_M10_C"/>
    <property type="match status" value="1"/>
</dbReference>
<keyword evidence="3" id="KW-0964">Secreted</keyword>
<organism evidence="6 7">
    <name type="scientific">Inquilinus limosus</name>
    <dbReference type="NCBI Taxonomy" id="171674"/>
    <lineage>
        <taxon>Bacteria</taxon>
        <taxon>Pseudomonadati</taxon>
        <taxon>Pseudomonadota</taxon>
        <taxon>Alphaproteobacteria</taxon>
        <taxon>Rhodospirillales</taxon>
        <taxon>Rhodospirillaceae</taxon>
        <taxon>Inquilinus</taxon>
    </lineage>
</organism>
<evidence type="ECO:0000256" key="2">
    <source>
        <dbReference type="ARBA" id="ARBA00004613"/>
    </source>
</evidence>
<sequence length="347" mass="34063">MTTLTVNAPNGIDGAGFSFDALGQLDFDNPRITSLTSTAGHINFDGVSIDIAGTGLGIGLFGITGVVSGLVLSQNGVAIATLSGMSASAATTYSQISNGDFTGLANSLFAGNDSQTGSQKADTLSGLAGNDTLSGLAGNDTLEGGNGNDVLRGGAGADHLVGGSGIDIAMYSESSVGVTVDIAAGKGIGGNAQGDILSGIEGVYGSSGNDVLYGGATANTLVGNAGNDVIDGRAGQDGLGGGAGADRFVFDSITHSKVAAPDRIADFSHAEGDRIDLRPIDANTGAGGNQAFSFIGTAAFGHHAGELHYAITGSTTTVSGDVNGDAKADFSIVLTGAIHLVAADFLL</sequence>
<dbReference type="PANTHER" id="PTHR38340">
    <property type="entry name" value="S-LAYER PROTEIN"/>
    <property type="match status" value="1"/>
</dbReference>
<dbReference type="Gene3D" id="2.150.10.10">
    <property type="entry name" value="Serralysin-like metalloprotease, C-terminal"/>
    <property type="match status" value="2"/>
</dbReference>
<comment type="cofactor">
    <cofactor evidence="1">
        <name>Ca(2+)</name>
        <dbReference type="ChEBI" id="CHEBI:29108"/>
    </cofactor>
</comment>
<dbReference type="InterPro" id="IPR018511">
    <property type="entry name" value="Hemolysin-typ_Ca-bd_CS"/>
</dbReference>
<dbReference type="InterPro" id="IPR011049">
    <property type="entry name" value="Serralysin-like_metalloprot_C"/>
</dbReference>
<evidence type="ECO:0000259" key="5">
    <source>
        <dbReference type="Pfam" id="PF08548"/>
    </source>
</evidence>
<dbReference type="PROSITE" id="PS00330">
    <property type="entry name" value="HEMOLYSIN_CALCIUM"/>
    <property type="match status" value="4"/>
</dbReference>
<feature type="domain" description="Peptidase M10 serralysin C-terminal" evidence="5">
    <location>
        <begin position="200"/>
        <end position="346"/>
    </location>
</feature>
<dbReference type="Proteomes" id="UP000196655">
    <property type="component" value="Unassembled WGS sequence"/>
</dbReference>
<dbReference type="Pfam" id="PF00353">
    <property type="entry name" value="HemolysinCabind"/>
    <property type="match status" value="2"/>
</dbReference>
<keyword evidence="4" id="KW-0677">Repeat</keyword>
<protein>
    <recommendedName>
        <fullName evidence="5">Peptidase M10 serralysin C-terminal domain-containing protein</fullName>
    </recommendedName>
</protein>
<dbReference type="InterPro" id="IPR001343">
    <property type="entry name" value="Hemolysn_Ca-bd"/>
</dbReference>
<dbReference type="InterPro" id="IPR050557">
    <property type="entry name" value="RTX_toxin/Mannuronan_C5-epim"/>
</dbReference>
<reference evidence="7" key="1">
    <citation type="submission" date="2017-05" db="EMBL/GenBank/DDBJ databases">
        <authorList>
            <person name="Macchi M."/>
            <person name="Festa S."/>
            <person name="Coppotelli B.M."/>
            <person name="Morelli I.S."/>
        </authorList>
    </citation>
    <scope>NUCLEOTIDE SEQUENCE [LARGE SCALE GENOMIC DNA]</scope>
    <source>
        <strain evidence="7">I</strain>
    </source>
</reference>
<evidence type="ECO:0000313" key="6">
    <source>
        <dbReference type="EMBL" id="OWJ60797.1"/>
    </source>
</evidence>
<proteinExistence type="predicted"/>
<dbReference type="OrthoDB" id="7366341at2"/>